<name>A0A4S8N9L1_9ACTN</name>
<evidence type="ECO:0000256" key="8">
    <source>
        <dbReference type="ARBA" id="ARBA00022842"/>
    </source>
</evidence>
<dbReference type="InterPro" id="IPR000489">
    <property type="entry name" value="Pterin-binding_dom"/>
</dbReference>
<evidence type="ECO:0000256" key="5">
    <source>
        <dbReference type="ARBA" id="ARBA00012458"/>
    </source>
</evidence>
<dbReference type="Gene3D" id="3.20.20.20">
    <property type="entry name" value="Dihydropteroate synthase-like"/>
    <property type="match status" value="1"/>
</dbReference>
<dbReference type="GO" id="GO:0046654">
    <property type="term" value="P:tetrahydrofolate biosynthetic process"/>
    <property type="evidence" value="ECO:0007669"/>
    <property type="project" value="TreeGrafter"/>
</dbReference>
<comment type="similarity">
    <text evidence="4">Belongs to the DHPS family.</text>
</comment>
<evidence type="ECO:0000313" key="12">
    <source>
        <dbReference type="Proteomes" id="UP000307087"/>
    </source>
</evidence>
<comment type="cofactor">
    <cofactor evidence="2">
        <name>Mg(2+)</name>
        <dbReference type="ChEBI" id="CHEBI:18420"/>
    </cofactor>
</comment>
<dbReference type="GO" id="GO:0005829">
    <property type="term" value="C:cytosol"/>
    <property type="evidence" value="ECO:0007669"/>
    <property type="project" value="TreeGrafter"/>
</dbReference>
<dbReference type="PROSITE" id="PS00793">
    <property type="entry name" value="DHPS_2"/>
    <property type="match status" value="1"/>
</dbReference>
<evidence type="ECO:0000256" key="3">
    <source>
        <dbReference type="ARBA" id="ARBA00004763"/>
    </source>
</evidence>
<evidence type="ECO:0000256" key="6">
    <source>
        <dbReference type="ARBA" id="ARBA00022679"/>
    </source>
</evidence>
<dbReference type="PANTHER" id="PTHR20941">
    <property type="entry name" value="FOLATE SYNTHESIS PROTEINS"/>
    <property type="match status" value="1"/>
</dbReference>
<dbReference type="GO" id="GO:0046656">
    <property type="term" value="P:folic acid biosynthetic process"/>
    <property type="evidence" value="ECO:0007669"/>
    <property type="project" value="UniProtKB-KW"/>
</dbReference>
<dbReference type="EMBL" id="STGW01000006">
    <property type="protein sequence ID" value="THV13037.1"/>
    <property type="molecule type" value="Genomic_DNA"/>
</dbReference>
<dbReference type="Pfam" id="PF00809">
    <property type="entry name" value="Pterin_bind"/>
    <property type="match status" value="1"/>
</dbReference>
<evidence type="ECO:0000313" key="11">
    <source>
        <dbReference type="EMBL" id="THV13037.1"/>
    </source>
</evidence>
<dbReference type="PROSITE" id="PS50972">
    <property type="entry name" value="PTERIN_BINDING"/>
    <property type="match status" value="1"/>
</dbReference>
<dbReference type="GO" id="GO:0046872">
    <property type="term" value="F:metal ion binding"/>
    <property type="evidence" value="ECO:0007669"/>
    <property type="project" value="UniProtKB-KW"/>
</dbReference>
<accession>A0A4S8N9L1</accession>
<keyword evidence="12" id="KW-1185">Reference proteome</keyword>
<keyword evidence="7" id="KW-0479">Metal-binding</keyword>
<reference evidence="11 12" key="1">
    <citation type="journal article" date="2009" name="Int. J. Syst. Evol. Microbiol.">
        <title>Nocardioides caeni sp. nov., isolated from wastewater.</title>
        <authorList>
            <person name="Yoon J.H."/>
            <person name="Kang S.J."/>
            <person name="Park S."/>
            <person name="Kim W."/>
            <person name="Oh T.K."/>
        </authorList>
    </citation>
    <scope>NUCLEOTIDE SEQUENCE [LARGE SCALE GENOMIC DNA]</scope>
    <source>
        <strain evidence="11 12">DSM 23134</strain>
    </source>
</reference>
<comment type="caution">
    <text evidence="11">The sequence shown here is derived from an EMBL/GenBank/DDBJ whole genome shotgun (WGS) entry which is preliminary data.</text>
</comment>
<evidence type="ECO:0000259" key="10">
    <source>
        <dbReference type="PROSITE" id="PS50972"/>
    </source>
</evidence>
<dbReference type="OrthoDB" id="9811744at2"/>
<dbReference type="PANTHER" id="PTHR20941:SF1">
    <property type="entry name" value="FOLIC ACID SYNTHESIS PROTEIN FOL1"/>
    <property type="match status" value="1"/>
</dbReference>
<evidence type="ECO:0000256" key="7">
    <source>
        <dbReference type="ARBA" id="ARBA00022723"/>
    </source>
</evidence>
<dbReference type="Proteomes" id="UP000307087">
    <property type="component" value="Unassembled WGS sequence"/>
</dbReference>
<dbReference type="EC" id="2.5.1.15" evidence="5"/>
<protein>
    <recommendedName>
        <fullName evidence="5">dihydropteroate synthase</fullName>
        <ecNumber evidence="5">2.5.1.15</ecNumber>
    </recommendedName>
</protein>
<keyword evidence="8" id="KW-0460">Magnesium</keyword>
<evidence type="ECO:0000256" key="1">
    <source>
        <dbReference type="ARBA" id="ARBA00000012"/>
    </source>
</evidence>
<evidence type="ECO:0000256" key="4">
    <source>
        <dbReference type="ARBA" id="ARBA00009503"/>
    </source>
</evidence>
<comment type="catalytic activity">
    <reaction evidence="1">
        <text>(7,8-dihydropterin-6-yl)methyl diphosphate + 4-aminobenzoate = 7,8-dihydropteroate + diphosphate</text>
        <dbReference type="Rhea" id="RHEA:19949"/>
        <dbReference type="ChEBI" id="CHEBI:17836"/>
        <dbReference type="ChEBI" id="CHEBI:17839"/>
        <dbReference type="ChEBI" id="CHEBI:33019"/>
        <dbReference type="ChEBI" id="CHEBI:72950"/>
        <dbReference type="EC" id="2.5.1.15"/>
    </reaction>
</comment>
<proteinExistence type="inferred from homology"/>
<dbReference type="InterPro" id="IPR011005">
    <property type="entry name" value="Dihydropteroate_synth-like_sf"/>
</dbReference>
<dbReference type="CDD" id="cd00739">
    <property type="entry name" value="DHPS"/>
    <property type="match status" value="1"/>
</dbReference>
<gene>
    <name evidence="11" type="primary">folP</name>
    <name evidence="11" type="ORF">E9934_11140</name>
</gene>
<dbReference type="GO" id="GO:0004156">
    <property type="term" value="F:dihydropteroate synthase activity"/>
    <property type="evidence" value="ECO:0007669"/>
    <property type="project" value="UniProtKB-EC"/>
</dbReference>
<dbReference type="InterPro" id="IPR006390">
    <property type="entry name" value="DHP_synth_dom"/>
</dbReference>
<keyword evidence="9" id="KW-0289">Folate biosynthesis</keyword>
<dbReference type="NCBIfam" id="TIGR01496">
    <property type="entry name" value="DHPS"/>
    <property type="match status" value="1"/>
</dbReference>
<keyword evidence="6 11" id="KW-0808">Transferase</keyword>
<evidence type="ECO:0000256" key="9">
    <source>
        <dbReference type="ARBA" id="ARBA00022909"/>
    </source>
</evidence>
<sequence>MGVVNVTPDSFSDGGRFLDPSVAIAHARQLLAAGADILDVGGESTRPGATRPLLADELDRVLPVIEALADDGATVSVDTMRAEVAEQAVAAGARIVNDVSGGLADPAILDVVARTGVTYVAMHWRAHSDRMQQLTSYDEQGGVVAAVRSELADRVAAIRAAGVADEQLVLDPGLGFAKLPHHNWELLRRLDVLADLGFPLLVGASRKTFLGRLLAEGDPAAGGGDGSPPRPVDQREAAGVALSALLAAGLGGAPVWCLRVHDVRAHRDALAVAAQWGSDGADRAVPVEHGSRGDA</sequence>
<feature type="domain" description="Pterin-binding" evidence="10">
    <location>
        <begin position="1"/>
        <end position="271"/>
    </location>
</feature>
<dbReference type="AlphaFoldDB" id="A0A4S8N9L1"/>
<comment type="pathway">
    <text evidence="3">Cofactor biosynthesis; tetrahydrofolate biosynthesis; 7,8-dihydrofolate from 2-amino-4-hydroxy-6-hydroxymethyl-7,8-dihydropteridine diphosphate and 4-aminobenzoate: step 1/2.</text>
</comment>
<organism evidence="11 12">
    <name type="scientific">Nocardioides caeni</name>
    <dbReference type="NCBI Taxonomy" id="574700"/>
    <lineage>
        <taxon>Bacteria</taxon>
        <taxon>Bacillati</taxon>
        <taxon>Actinomycetota</taxon>
        <taxon>Actinomycetes</taxon>
        <taxon>Propionibacteriales</taxon>
        <taxon>Nocardioidaceae</taxon>
        <taxon>Nocardioides</taxon>
    </lineage>
</organism>
<evidence type="ECO:0000256" key="2">
    <source>
        <dbReference type="ARBA" id="ARBA00001946"/>
    </source>
</evidence>
<dbReference type="InterPro" id="IPR045031">
    <property type="entry name" value="DHP_synth-like"/>
</dbReference>
<dbReference type="SUPFAM" id="SSF51717">
    <property type="entry name" value="Dihydropteroate synthetase-like"/>
    <property type="match status" value="1"/>
</dbReference>